<feature type="modified residue" description="Phosphohistidine; by autocatalysis" evidence="14">
    <location>
        <position position="286"/>
    </location>
</feature>
<dbReference type="GO" id="GO:0005886">
    <property type="term" value="C:plasma membrane"/>
    <property type="evidence" value="ECO:0007669"/>
    <property type="project" value="UniProtKB-SubCell"/>
</dbReference>
<dbReference type="InterPro" id="IPR036641">
    <property type="entry name" value="HPT_dom_sf"/>
</dbReference>
<dbReference type="SMART" id="SM00387">
    <property type="entry name" value="HATPase_c"/>
    <property type="match status" value="1"/>
</dbReference>
<keyword evidence="9 13" id="KW-0067">ATP-binding</keyword>
<organism evidence="24">
    <name type="scientific">Rheinheimera sp. BAL341</name>
    <dbReference type="NCBI Taxonomy" id="1708203"/>
    <lineage>
        <taxon>Bacteria</taxon>
        <taxon>Pseudomonadati</taxon>
        <taxon>Pseudomonadota</taxon>
        <taxon>Gammaproteobacteria</taxon>
        <taxon>Chromatiales</taxon>
        <taxon>Chromatiaceae</taxon>
        <taxon>Rheinheimera</taxon>
    </lineage>
</organism>
<dbReference type="AlphaFoldDB" id="A0A486XP08"/>
<accession>A0A486XP08</accession>
<evidence type="ECO:0000256" key="15">
    <source>
        <dbReference type="PROSITE-ProRule" id="PRU00110"/>
    </source>
</evidence>
<evidence type="ECO:0000256" key="6">
    <source>
        <dbReference type="ARBA" id="ARBA00022679"/>
    </source>
</evidence>
<evidence type="ECO:0000256" key="9">
    <source>
        <dbReference type="ARBA" id="ARBA00022840"/>
    </source>
</evidence>
<dbReference type="SUPFAM" id="SSF55785">
    <property type="entry name" value="PYP-like sensor domain (PAS domain)"/>
    <property type="match status" value="1"/>
</dbReference>
<keyword evidence="3 13" id="KW-1003">Cell membrane</keyword>
<feature type="transmembrane region" description="Helical" evidence="18">
    <location>
        <begin position="24"/>
        <end position="47"/>
    </location>
</feature>
<protein>
    <recommendedName>
        <fullName evidence="13">Aerobic respiration control sensor protein</fullName>
        <ecNumber evidence="13">2.7.13.3</ecNumber>
    </recommendedName>
</protein>
<dbReference type="Pfam" id="PF00512">
    <property type="entry name" value="HisKA"/>
    <property type="match status" value="1"/>
</dbReference>
<evidence type="ECO:0000259" key="19">
    <source>
        <dbReference type="PROSITE" id="PS50109"/>
    </source>
</evidence>
<feature type="domain" description="PAS" evidence="21">
    <location>
        <begin position="147"/>
        <end position="192"/>
    </location>
</feature>
<dbReference type="InterPro" id="IPR001789">
    <property type="entry name" value="Sig_transdc_resp-reg_receiver"/>
</dbReference>
<dbReference type="InterPro" id="IPR013656">
    <property type="entry name" value="PAS_4"/>
</dbReference>
<dbReference type="GO" id="GO:0005524">
    <property type="term" value="F:ATP binding"/>
    <property type="evidence" value="ECO:0007669"/>
    <property type="project" value="UniProtKB-UniRule"/>
</dbReference>
<dbReference type="SUPFAM" id="SSF47226">
    <property type="entry name" value="Histidine-containing phosphotransfer domain, HPT domain"/>
    <property type="match status" value="1"/>
</dbReference>
<keyword evidence="10 18" id="KW-1133">Transmembrane helix</keyword>
<dbReference type="EMBL" id="CAAJGR010000089">
    <property type="protein sequence ID" value="VHO03955.1"/>
    <property type="molecule type" value="Genomic_DNA"/>
</dbReference>
<dbReference type="CDD" id="cd17546">
    <property type="entry name" value="REC_hyHK_CKI1_RcsC-like"/>
    <property type="match status" value="1"/>
</dbReference>
<evidence type="ECO:0000313" key="24">
    <source>
        <dbReference type="EMBL" id="VHO03955.1"/>
    </source>
</evidence>
<dbReference type="InterPro" id="IPR003594">
    <property type="entry name" value="HATPase_dom"/>
</dbReference>
<dbReference type="PIRSF" id="PIRSF003182">
    <property type="entry name" value="ArcB"/>
    <property type="match status" value="1"/>
</dbReference>
<dbReference type="SUPFAM" id="SSF47384">
    <property type="entry name" value="Homodimeric domain of signal transducing histidine kinase"/>
    <property type="match status" value="1"/>
</dbReference>
<dbReference type="Gene3D" id="1.10.287.130">
    <property type="match status" value="1"/>
</dbReference>
<sequence>MQGPVHPQVRTFASWIRKWGKIQLAFFCQLVLLLLTALFSIGVELVLYNHIDFNLLSGAMLLAMTLGPVFISFVFYLVLHLDAALSYLIDSAHQERLLNEGMQDNIRQLNFEIEERKKAFQAKRRAIDELRKEIAERKKTQVELEEQSLLIRSIVDSSPDLFYYRDETGRFASCNKMFEAIMGKSASELIGRYPADIYTDDSAQAAILTEHELHIQTSELTLDVEFAKEDGQVLWFEMRKVPFYDRHGRYIGLLGFGRDITSRKLAEQALEKAYQDKGKFIATLSHELRTPLNGIVGLSRRLLESKLTKQQHGWANTIFSSAETLGNIFNDIIDLDKIDRQDLDIVYQSVSIKQFISDIANFAELLCQQKGLQFVLQTEGALDGFLKLDPTRLRQVLWNLLNNAVKFTSRGSISLYCALAEGRQLRFVIADTGIGIAEREQERIFDMYYKADDGRRLSIMGSGIGLSVSRALVEAMQGNISVASVIGQGSRFTVILPTEQLQQQHQQAINCPELTVLLVEDVPLNAEIAIGLLEQRGHTVIHADTGEDAIALLETEDDIDLVLLDMQLPDMSGEQIAHYIRNDARLAALPIVVLSANVRKAEQQLQGVQTDGALAKPINTAKLDLMLARLFSPSAVRLLQIKPEQQSGEQQILDTATLQDYIQSLGKDAMKRSVQLFAQLLPGYMNKLMETAVQRQQKDFQEAAHKLKGAAASVGLLWVQQQAKRFEQDTINWQGLERQLVDFHLKTEQHLAALSEFIEQA</sequence>
<feature type="domain" description="HPt" evidence="23">
    <location>
        <begin position="666"/>
        <end position="758"/>
    </location>
</feature>
<feature type="modified residue" description="Phosphohistidine" evidence="14 15">
    <location>
        <position position="705"/>
    </location>
</feature>
<dbReference type="Pfam" id="PF02518">
    <property type="entry name" value="HATPase_c"/>
    <property type="match status" value="1"/>
</dbReference>
<evidence type="ECO:0000256" key="8">
    <source>
        <dbReference type="ARBA" id="ARBA00022777"/>
    </source>
</evidence>
<comment type="subcellular location">
    <subcellularLocation>
        <location evidence="2 13">Cell inner membrane</location>
        <topology evidence="2 13">Multi-pass membrane protein</topology>
    </subcellularLocation>
</comment>
<dbReference type="CDD" id="cd16922">
    <property type="entry name" value="HATPase_EvgS-ArcB-TorS-like"/>
    <property type="match status" value="1"/>
</dbReference>
<evidence type="ECO:0000259" key="20">
    <source>
        <dbReference type="PROSITE" id="PS50110"/>
    </source>
</evidence>
<keyword evidence="6 13" id="KW-0808">Transferase</keyword>
<feature type="modified residue" description="4-aspartylphosphate" evidence="14 16">
    <location>
        <position position="565"/>
    </location>
</feature>
<dbReference type="SMART" id="SM00086">
    <property type="entry name" value="PAC"/>
    <property type="match status" value="1"/>
</dbReference>
<dbReference type="GO" id="GO:0000155">
    <property type="term" value="F:phosphorelay sensor kinase activity"/>
    <property type="evidence" value="ECO:0007669"/>
    <property type="project" value="UniProtKB-UniRule"/>
</dbReference>
<dbReference type="PROSITE" id="PS50894">
    <property type="entry name" value="HPT"/>
    <property type="match status" value="1"/>
</dbReference>
<evidence type="ECO:0000256" key="1">
    <source>
        <dbReference type="ARBA" id="ARBA00000085"/>
    </source>
</evidence>
<feature type="domain" description="Response regulatory" evidence="20">
    <location>
        <begin position="515"/>
        <end position="631"/>
    </location>
</feature>
<dbReference type="Pfam" id="PF08448">
    <property type="entry name" value="PAS_4"/>
    <property type="match status" value="1"/>
</dbReference>
<keyword evidence="8 13" id="KW-0418">Kinase</keyword>
<keyword evidence="4 13" id="KW-0997">Cell inner membrane</keyword>
<dbReference type="EC" id="2.7.13.3" evidence="13"/>
<dbReference type="InterPro" id="IPR014409">
    <property type="entry name" value="Sig_transdc_His_kin_hyb_ArcB"/>
</dbReference>
<evidence type="ECO:0000259" key="23">
    <source>
        <dbReference type="PROSITE" id="PS50894"/>
    </source>
</evidence>
<reference evidence="24" key="1">
    <citation type="submission" date="2019-04" db="EMBL/GenBank/DDBJ databases">
        <authorList>
            <person name="Brambilla D."/>
        </authorList>
    </citation>
    <scope>NUCLEOTIDE SEQUENCE</scope>
    <source>
        <strain evidence="24">BAL1</strain>
    </source>
</reference>
<gene>
    <name evidence="24" type="ORF">BAL341_1665</name>
</gene>
<dbReference type="Pfam" id="PF00072">
    <property type="entry name" value="Response_reg"/>
    <property type="match status" value="1"/>
</dbReference>
<dbReference type="InterPro" id="IPR004358">
    <property type="entry name" value="Sig_transdc_His_kin-like_C"/>
</dbReference>
<keyword evidence="11 13" id="KW-0902">Two-component regulatory system</keyword>
<keyword evidence="13" id="KW-0804">Transcription</keyword>
<comment type="PTM">
    <text evidence="14">Activation requires a sequential transfer of a phosphate group from a His in the primary transmitter domain, to an Asp in the receiver domain and to a His in the secondary transmitter domain.</text>
</comment>
<dbReference type="NCBIfam" id="TIGR00229">
    <property type="entry name" value="sensory_box"/>
    <property type="match status" value="1"/>
</dbReference>
<keyword evidence="12 13" id="KW-0472">Membrane</keyword>
<dbReference type="InterPro" id="IPR000014">
    <property type="entry name" value="PAS"/>
</dbReference>
<dbReference type="PANTHER" id="PTHR43047:SF72">
    <property type="entry name" value="OSMOSENSING HISTIDINE PROTEIN KINASE SLN1"/>
    <property type="match status" value="1"/>
</dbReference>
<dbReference type="InterPro" id="IPR005467">
    <property type="entry name" value="His_kinase_dom"/>
</dbReference>
<evidence type="ECO:0000256" key="14">
    <source>
        <dbReference type="PIRSR" id="PIRSR003182-50"/>
    </source>
</evidence>
<dbReference type="InterPro" id="IPR011006">
    <property type="entry name" value="CheY-like_superfamily"/>
</dbReference>
<dbReference type="InterPro" id="IPR008207">
    <property type="entry name" value="Sig_transdc_His_kin_Hpt_dom"/>
</dbReference>
<comment type="catalytic activity">
    <reaction evidence="1 13">
        <text>ATP + protein L-histidine = ADP + protein N-phospho-L-histidine.</text>
        <dbReference type="EC" id="2.7.13.3"/>
    </reaction>
</comment>
<dbReference type="InterPro" id="IPR000700">
    <property type="entry name" value="PAS-assoc_C"/>
</dbReference>
<keyword evidence="7 18" id="KW-0812">Transmembrane</keyword>
<dbReference type="PROSITE" id="PS50112">
    <property type="entry name" value="PAS"/>
    <property type="match status" value="1"/>
</dbReference>
<name>A0A486XP08_9GAMM</name>
<evidence type="ECO:0000256" key="18">
    <source>
        <dbReference type="SAM" id="Phobius"/>
    </source>
</evidence>
<keyword evidence="17" id="KW-0175">Coiled coil</keyword>
<feature type="transmembrane region" description="Helical" evidence="18">
    <location>
        <begin position="59"/>
        <end position="79"/>
    </location>
</feature>
<dbReference type="PROSITE" id="PS50113">
    <property type="entry name" value="PAC"/>
    <property type="match status" value="1"/>
</dbReference>
<evidence type="ECO:0000256" key="5">
    <source>
        <dbReference type="ARBA" id="ARBA00022553"/>
    </source>
</evidence>
<keyword evidence="13" id="KW-0805">Transcription regulation</keyword>
<dbReference type="PANTHER" id="PTHR43047">
    <property type="entry name" value="TWO-COMPONENT HISTIDINE PROTEIN KINASE"/>
    <property type="match status" value="1"/>
</dbReference>
<evidence type="ECO:0000256" key="16">
    <source>
        <dbReference type="PROSITE-ProRule" id="PRU00169"/>
    </source>
</evidence>
<dbReference type="Pfam" id="PF01627">
    <property type="entry name" value="Hpt"/>
    <property type="match status" value="1"/>
</dbReference>
<feature type="domain" description="Histidine kinase" evidence="19">
    <location>
        <begin position="283"/>
        <end position="500"/>
    </location>
</feature>
<dbReference type="CDD" id="cd00082">
    <property type="entry name" value="HisKA"/>
    <property type="match status" value="1"/>
</dbReference>
<evidence type="ECO:0000256" key="4">
    <source>
        <dbReference type="ARBA" id="ARBA00022519"/>
    </source>
</evidence>
<dbReference type="Gene3D" id="3.30.450.20">
    <property type="entry name" value="PAS domain"/>
    <property type="match status" value="1"/>
</dbReference>
<dbReference type="SMART" id="SM00448">
    <property type="entry name" value="REC"/>
    <property type="match status" value="1"/>
</dbReference>
<dbReference type="InterPro" id="IPR036890">
    <property type="entry name" value="HATPase_C_sf"/>
</dbReference>
<dbReference type="InterPro" id="IPR003661">
    <property type="entry name" value="HisK_dim/P_dom"/>
</dbReference>
<dbReference type="GO" id="GO:0009927">
    <property type="term" value="F:histidine phosphotransfer kinase activity"/>
    <property type="evidence" value="ECO:0007669"/>
    <property type="project" value="TreeGrafter"/>
</dbReference>
<evidence type="ECO:0000256" key="17">
    <source>
        <dbReference type="SAM" id="Coils"/>
    </source>
</evidence>
<dbReference type="Gene3D" id="3.40.50.2300">
    <property type="match status" value="1"/>
</dbReference>
<proteinExistence type="predicted"/>
<feature type="coiled-coil region" evidence="17">
    <location>
        <begin position="99"/>
        <end position="147"/>
    </location>
</feature>
<dbReference type="Gene3D" id="1.20.120.160">
    <property type="entry name" value="HPT domain"/>
    <property type="match status" value="1"/>
</dbReference>
<evidence type="ECO:0000256" key="11">
    <source>
        <dbReference type="ARBA" id="ARBA00023012"/>
    </source>
</evidence>
<dbReference type="Gene3D" id="3.30.565.10">
    <property type="entry name" value="Histidine kinase-like ATPase, C-terminal domain"/>
    <property type="match status" value="1"/>
</dbReference>
<evidence type="ECO:0000259" key="22">
    <source>
        <dbReference type="PROSITE" id="PS50113"/>
    </source>
</evidence>
<keyword evidence="13" id="KW-0547">Nucleotide-binding</keyword>
<dbReference type="InterPro" id="IPR001610">
    <property type="entry name" value="PAC"/>
</dbReference>
<evidence type="ECO:0000259" key="21">
    <source>
        <dbReference type="PROSITE" id="PS50112"/>
    </source>
</evidence>
<evidence type="ECO:0000256" key="10">
    <source>
        <dbReference type="ARBA" id="ARBA00022989"/>
    </source>
</evidence>
<evidence type="ECO:0000256" key="3">
    <source>
        <dbReference type="ARBA" id="ARBA00022475"/>
    </source>
</evidence>
<dbReference type="SUPFAM" id="SSF55874">
    <property type="entry name" value="ATPase domain of HSP90 chaperone/DNA topoisomerase II/histidine kinase"/>
    <property type="match status" value="1"/>
</dbReference>
<dbReference type="FunFam" id="3.30.565.10:FF:000010">
    <property type="entry name" value="Sensor histidine kinase RcsC"/>
    <property type="match status" value="1"/>
</dbReference>
<dbReference type="SMART" id="SM00388">
    <property type="entry name" value="HisKA"/>
    <property type="match status" value="1"/>
</dbReference>
<feature type="domain" description="PAC" evidence="22">
    <location>
        <begin position="220"/>
        <end position="272"/>
    </location>
</feature>
<evidence type="ECO:0000256" key="7">
    <source>
        <dbReference type="ARBA" id="ARBA00022692"/>
    </source>
</evidence>
<dbReference type="PROSITE" id="PS50110">
    <property type="entry name" value="RESPONSE_REGULATORY"/>
    <property type="match status" value="1"/>
</dbReference>
<dbReference type="CDD" id="cd00130">
    <property type="entry name" value="PAS"/>
    <property type="match status" value="1"/>
</dbReference>
<evidence type="ECO:0000256" key="2">
    <source>
        <dbReference type="ARBA" id="ARBA00004429"/>
    </source>
</evidence>
<dbReference type="SMART" id="SM00091">
    <property type="entry name" value="PAS"/>
    <property type="match status" value="1"/>
</dbReference>
<dbReference type="SUPFAM" id="SSF52172">
    <property type="entry name" value="CheY-like"/>
    <property type="match status" value="1"/>
</dbReference>
<evidence type="ECO:0000256" key="12">
    <source>
        <dbReference type="ARBA" id="ARBA00023136"/>
    </source>
</evidence>
<evidence type="ECO:0000256" key="13">
    <source>
        <dbReference type="PIRNR" id="PIRNR003182"/>
    </source>
</evidence>
<dbReference type="PROSITE" id="PS50109">
    <property type="entry name" value="HIS_KIN"/>
    <property type="match status" value="1"/>
</dbReference>
<keyword evidence="5 14" id="KW-0597">Phosphoprotein</keyword>
<dbReference type="InterPro" id="IPR036097">
    <property type="entry name" value="HisK_dim/P_sf"/>
</dbReference>
<dbReference type="PRINTS" id="PR00344">
    <property type="entry name" value="BCTRLSENSOR"/>
</dbReference>
<dbReference type="InterPro" id="IPR035965">
    <property type="entry name" value="PAS-like_dom_sf"/>
</dbReference>